<dbReference type="Gene3D" id="3.40.605.10">
    <property type="entry name" value="Aldehyde Dehydrogenase, Chain A, domain 1"/>
    <property type="match status" value="1"/>
</dbReference>
<comment type="similarity">
    <text evidence="1 4 7">Belongs to the aldehyde dehydrogenase family.</text>
</comment>
<dbReference type="eggNOG" id="KOG2456">
    <property type="taxonomic scope" value="Eukaryota"/>
</dbReference>
<dbReference type="InterPro" id="IPR012394">
    <property type="entry name" value="Aldehyde_DH_NAD(P)"/>
</dbReference>
<protein>
    <recommendedName>
        <fullName evidence="4">Aldehyde dehydrogenase</fullName>
    </recommendedName>
</protein>
<dbReference type="InterPro" id="IPR029510">
    <property type="entry name" value="Ald_DH_CS_GLU"/>
</dbReference>
<dbReference type="Proteomes" id="UP000015104">
    <property type="component" value="Unassembled WGS sequence"/>
</dbReference>
<dbReference type="InterPro" id="IPR015590">
    <property type="entry name" value="Aldehyde_DH_dom"/>
</dbReference>
<keyword evidence="11" id="KW-1185">Reference proteome</keyword>
<dbReference type="PROSITE" id="PS00687">
    <property type="entry name" value="ALDEHYDE_DEHYDR_GLU"/>
    <property type="match status" value="1"/>
</dbReference>
<evidence type="ECO:0000259" key="9">
    <source>
        <dbReference type="Pfam" id="PF00171"/>
    </source>
</evidence>
<organism evidence="10 11">
    <name type="scientific">Tetranychus urticae</name>
    <name type="common">Two-spotted spider mite</name>
    <dbReference type="NCBI Taxonomy" id="32264"/>
    <lineage>
        <taxon>Eukaryota</taxon>
        <taxon>Metazoa</taxon>
        <taxon>Ecdysozoa</taxon>
        <taxon>Arthropoda</taxon>
        <taxon>Chelicerata</taxon>
        <taxon>Arachnida</taxon>
        <taxon>Acari</taxon>
        <taxon>Acariformes</taxon>
        <taxon>Trombidiformes</taxon>
        <taxon>Prostigmata</taxon>
        <taxon>Eleutherengona</taxon>
        <taxon>Raphignathae</taxon>
        <taxon>Tetranychoidea</taxon>
        <taxon>Tetranychidae</taxon>
        <taxon>Tetranychus</taxon>
    </lineage>
</organism>
<reference evidence="11" key="1">
    <citation type="submission" date="2011-08" db="EMBL/GenBank/DDBJ databases">
        <authorList>
            <person name="Rombauts S."/>
        </authorList>
    </citation>
    <scope>NUCLEOTIDE SEQUENCE</scope>
    <source>
        <strain evidence="11">London</strain>
    </source>
</reference>
<dbReference type="KEGG" id="tut:107368618"/>
<reference evidence="10" key="2">
    <citation type="submission" date="2015-06" db="UniProtKB">
        <authorList>
            <consortium name="EnsemblMetazoa"/>
        </authorList>
    </citation>
    <scope>IDENTIFICATION</scope>
</reference>
<dbReference type="PIRSF" id="PIRSF036492">
    <property type="entry name" value="ALDH"/>
    <property type="match status" value="1"/>
</dbReference>
<feature type="active site" evidence="5 6">
    <location>
        <position position="258"/>
    </location>
</feature>
<dbReference type="FunFam" id="3.40.605.10:FF:000004">
    <property type="entry name" value="Aldehyde dehydrogenase"/>
    <property type="match status" value="1"/>
</dbReference>
<dbReference type="GO" id="GO:0005737">
    <property type="term" value="C:cytoplasm"/>
    <property type="evidence" value="ECO:0007669"/>
    <property type="project" value="TreeGrafter"/>
</dbReference>
<feature type="domain" description="Aldehyde dehydrogenase" evidence="9">
    <location>
        <begin position="54"/>
        <end position="479"/>
    </location>
</feature>
<dbReference type="GO" id="GO:0006081">
    <property type="term" value="P:aldehyde metabolic process"/>
    <property type="evidence" value="ECO:0007669"/>
    <property type="project" value="InterPro"/>
</dbReference>
<dbReference type="AlphaFoldDB" id="T1KYW4"/>
<dbReference type="InterPro" id="IPR016162">
    <property type="entry name" value="Ald_DH_N"/>
</dbReference>
<dbReference type="PROSITE" id="PS00070">
    <property type="entry name" value="ALDEHYDE_DEHYDR_CYS"/>
    <property type="match status" value="1"/>
</dbReference>
<evidence type="ECO:0000256" key="6">
    <source>
        <dbReference type="PROSITE-ProRule" id="PRU10007"/>
    </source>
</evidence>
<dbReference type="OrthoDB" id="440325at2759"/>
<dbReference type="InterPro" id="IPR016163">
    <property type="entry name" value="Ald_DH_C"/>
</dbReference>
<dbReference type="FunFam" id="3.40.309.10:FF:000003">
    <property type="entry name" value="Aldehyde dehydrogenase"/>
    <property type="match status" value="1"/>
</dbReference>
<sequence length="516" mass="57960">MLVLRVPTPTNLFKTRISFSCTSIRSINKYSDPQKQLKMPENDENGSNNPTPSQLVANARRAFASNITKDVSFRREQLQKLDTMLVTNEAVLAEAIKQDLRKPYFEAILTEIEFVRNEIHGILNNLESWAKPQKVSKSLMTLFDSAYLYPEPYGVTLIIGAWNYPLMLTLCPMIGAIASGNTIIVKPSELASATSKTLASLIPRYLDQNCYQVFIGGPEETKNLVKEKFDYIFYTGSSRVGKLIYLEAAKNLTPVTLELGGKSPLYFDDSADDSPAAIKRLVWGKYVNNGQTCVAPDYVLCSRKVQNSLIKQLPLAIKEFYSDDPKTHKDYGRIININHFNRLVKLIEDNRSKVVFGGNYDEKELYIEPTVMANVSPNDSVMQDEIFGPILPIVIVDGVDNAVEFINNSENPLSLYIFSKNQSVIDKISQKTSSGSICVNDCLIHLSVDSLPFGGVGNSGIGRYRGKFSFETFTHYKSVLHRGFNSVLEALGSHRYPPYTSRSLTLMSLLTRKRWF</sequence>
<evidence type="ECO:0000256" key="2">
    <source>
        <dbReference type="ARBA" id="ARBA00023002"/>
    </source>
</evidence>
<dbReference type="PANTHER" id="PTHR43570">
    <property type="entry name" value="ALDEHYDE DEHYDROGENASE"/>
    <property type="match status" value="1"/>
</dbReference>
<dbReference type="InterPro" id="IPR016161">
    <property type="entry name" value="Ald_DH/histidinol_DH"/>
</dbReference>
<evidence type="ECO:0000256" key="8">
    <source>
        <dbReference type="SAM" id="MobiDB-lite"/>
    </source>
</evidence>
<keyword evidence="3" id="KW-0520">NAD</keyword>
<dbReference type="EMBL" id="CAEY01000719">
    <property type="status" value="NOT_ANNOTATED_CDS"/>
    <property type="molecule type" value="Genomic_DNA"/>
</dbReference>
<evidence type="ECO:0000256" key="3">
    <source>
        <dbReference type="ARBA" id="ARBA00023027"/>
    </source>
</evidence>
<keyword evidence="2 4" id="KW-0560">Oxidoreductase</keyword>
<evidence type="ECO:0000256" key="4">
    <source>
        <dbReference type="PIRNR" id="PIRNR036492"/>
    </source>
</evidence>
<dbReference type="PANTHER" id="PTHR43570:SF16">
    <property type="entry name" value="ALDEHYDE DEHYDROGENASE TYPE III, ISOFORM Q"/>
    <property type="match status" value="1"/>
</dbReference>
<dbReference type="STRING" id="32264.T1KYW4"/>
<evidence type="ECO:0000256" key="7">
    <source>
        <dbReference type="RuleBase" id="RU003345"/>
    </source>
</evidence>
<dbReference type="EnsemblMetazoa" id="tetur27g02140.1">
    <property type="protein sequence ID" value="tetur27g02140.1"/>
    <property type="gene ID" value="tetur27g02140"/>
</dbReference>
<dbReference type="InterPro" id="IPR016160">
    <property type="entry name" value="Ald_DH_CS_CYS"/>
</dbReference>
<accession>T1KYW4</accession>
<evidence type="ECO:0000313" key="11">
    <source>
        <dbReference type="Proteomes" id="UP000015104"/>
    </source>
</evidence>
<feature type="active site" evidence="5">
    <location>
        <position position="293"/>
    </location>
</feature>
<dbReference type="OMA" id="RWAMRSH"/>
<dbReference type="Pfam" id="PF00171">
    <property type="entry name" value="Aldedh"/>
    <property type="match status" value="1"/>
</dbReference>
<feature type="region of interest" description="Disordered" evidence="8">
    <location>
        <begin position="32"/>
        <end position="53"/>
    </location>
</feature>
<name>T1KYW4_TETUR</name>
<dbReference type="GO" id="GO:0004029">
    <property type="term" value="F:aldehyde dehydrogenase (NAD+) activity"/>
    <property type="evidence" value="ECO:0007669"/>
    <property type="project" value="TreeGrafter"/>
</dbReference>
<dbReference type="SUPFAM" id="SSF53720">
    <property type="entry name" value="ALDH-like"/>
    <property type="match status" value="1"/>
</dbReference>
<gene>
    <name evidence="10" type="primary">107368618</name>
</gene>
<dbReference type="HOGENOM" id="CLU_005391_3_1_1"/>
<evidence type="ECO:0000256" key="1">
    <source>
        <dbReference type="ARBA" id="ARBA00009986"/>
    </source>
</evidence>
<proteinExistence type="inferred from homology"/>
<dbReference type="Gene3D" id="3.40.309.10">
    <property type="entry name" value="Aldehyde Dehydrogenase, Chain A, domain 2"/>
    <property type="match status" value="1"/>
</dbReference>
<evidence type="ECO:0000313" key="10">
    <source>
        <dbReference type="EnsemblMetazoa" id="tetur27g02140.1"/>
    </source>
</evidence>
<evidence type="ECO:0000256" key="5">
    <source>
        <dbReference type="PIRSR" id="PIRSR036492-1"/>
    </source>
</evidence>